<evidence type="ECO:0000313" key="3">
    <source>
        <dbReference type="EMBL" id="TDL76255.1"/>
    </source>
</evidence>
<evidence type="ECO:0000256" key="2">
    <source>
        <dbReference type="SAM" id="Phobius"/>
    </source>
</evidence>
<feature type="transmembrane region" description="Helical" evidence="2">
    <location>
        <begin position="27"/>
        <end position="49"/>
    </location>
</feature>
<organism evidence="3 4">
    <name type="scientific">Palleronia sediminis</name>
    <dbReference type="NCBI Taxonomy" id="2547833"/>
    <lineage>
        <taxon>Bacteria</taxon>
        <taxon>Pseudomonadati</taxon>
        <taxon>Pseudomonadota</taxon>
        <taxon>Alphaproteobacteria</taxon>
        <taxon>Rhodobacterales</taxon>
        <taxon>Roseobacteraceae</taxon>
        <taxon>Palleronia</taxon>
    </lineage>
</organism>
<keyword evidence="2" id="KW-1133">Transmembrane helix</keyword>
<comment type="caution">
    <text evidence="3">The sequence shown here is derived from an EMBL/GenBank/DDBJ whole genome shotgun (WGS) entry which is preliminary data.</text>
</comment>
<proteinExistence type="predicted"/>
<dbReference type="RefSeq" id="WP_133397769.1">
    <property type="nucleotide sequence ID" value="NZ_SNAA01000018.1"/>
</dbReference>
<name>A0A4R6A0R8_9RHOB</name>
<evidence type="ECO:0000313" key="4">
    <source>
        <dbReference type="Proteomes" id="UP000295701"/>
    </source>
</evidence>
<dbReference type="OrthoDB" id="7833467at2"/>
<dbReference type="Proteomes" id="UP000295701">
    <property type="component" value="Unassembled WGS sequence"/>
</dbReference>
<evidence type="ECO:0000256" key="1">
    <source>
        <dbReference type="SAM" id="MobiDB-lite"/>
    </source>
</evidence>
<keyword evidence="4" id="KW-1185">Reference proteome</keyword>
<reference evidence="3 4" key="1">
    <citation type="submission" date="2019-03" db="EMBL/GenBank/DDBJ databases">
        <title>Primorskyibacter sp. SS33 isolated from sediments.</title>
        <authorList>
            <person name="Xunke S."/>
        </authorList>
    </citation>
    <scope>NUCLEOTIDE SEQUENCE [LARGE SCALE GENOMIC DNA]</scope>
    <source>
        <strain evidence="3 4">SS33</strain>
    </source>
</reference>
<feature type="transmembrane region" description="Helical" evidence="2">
    <location>
        <begin position="61"/>
        <end position="82"/>
    </location>
</feature>
<gene>
    <name evidence="3" type="ORF">E2L08_14275</name>
</gene>
<accession>A0A4R6A0R8</accession>
<sequence length="317" mass="33779">MPEGGRQSHRAGTSLGRRTAPRARPKGAALGWGATIVWLAICALTLYGLAGGEAGLDPLRILMIPVAVMAPIVLVWIAVGHARRLDLLRREMALMLAPIQDELAAIAARSAAMADAQEGAGPVARFTSSRHRGAPGGPSVAAAVPSSQQTFALDSGQATDREVSHADLIAALQFPADAEDAEGFAALRRAMQDRRLKRLVTSAQDTLTLMSQDGIYMDDLDREPARPETWRRFARGERGMAVGGLGGIRDAAAIEATIERMRGDTVFRGTALHFMRTFDEVLSEVEPALSDAEIAALADTRTARAFMLVGRAIGTFT</sequence>
<protein>
    <submittedName>
        <fullName evidence="3">Uncharacterized protein</fullName>
    </submittedName>
</protein>
<feature type="region of interest" description="Disordered" evidence="1">
    <location>
        <begin position="1"/>
        <end position="22"/>
    </location>
</feature>
<dbReference type="AlphaFoldDB" id="A0A4R6A0R8"/>
<keyword evidence="2" id="KW-0472">Membrane</keyword>
<keyword evidence="2" id="KW-0812">Transmembrane</keyword>
<dbReference type="EMBL" id="SNAA01000018">
    <property type="protein sequence ID" value="TDL76255.1"/>
    <property type="molecule type" value="Genomic_DNA"/>
</dbReference>